<dbReference type="Pfam" id="PF09665">
    <property type="entry name" value="RE_Alw26IDE"/>
    <property type="match status" value="1"/>
</dbReference>
<dbReference type="RefSeq" id="WP_354220049.1">
    <property type="nucleotide sequence ID" value="NZ_JBEPMX010000007.1"/>
</dbReference>
<keyword evidence="2" id="KW-1185">Reference proteome</keyword>
<dbReference type="InterPro" id="IPR014328">
    <property type="entry name" value="Restrct_endonuc_II_Alw26I"/>
</dbReference>
<keyword evidence="1" id="KW-0540">Nuclease</keyword>
<keyword evidence="1" id="KW-0255">Endonuclease</keyword>
<dbReference type="Proteomes" id="UP001549167">
    <property type="component" value="Unassembled WGS sequence"/>
</dbReference>
<name>A0ABV2KV67_9BACI</name>
<keyword evidence="1" id="KW-0378">Hydrolase</keyword>
<protein>
    <submittedName>
        <fullName evidence="1">Alw26I/Eco31I/Esp3I family type II restriction endonuclease</fullName>
    </submittedName>
</protein>
<dbReference type="GO" id="GO:0004519">
    <property type="term" value="F:endonuclease activity"/>
    <property type="evidence" value="ECO:0007669"/>
    <property type="project" value="UniProtKB-KW"/>
</dbReference>
<evidence type="ECO:0000313" key="1">
    <source>
        <dbReference type="EMBL" id="MET3683481.1"/>
    </source>
</evidence>
<reference evidence="1 2" key="1">
    <citation type="submission" date="2024-06" db="EMBL/GenBank/DDBJ databases">
        <title>Genomic Encyclopedia of Type Strains, Phase IV (KMG-IV): sequencing the most valuable type-strain genomes for metagenomic binning, comparative biology and taxonomic classification.</title>
        <authorList>
            <person name="Goeker M."/>
        </authorList>
    </citation>
    <scope>NUCLEOTIDE SEQUENCE [LARGE SCALE GENOMIC DNA]</scope>
    <source>
        <strain evidence="1 2">DSM 23520</strain>
    </source>
</reference>
<accession>A0ABV2KV67</accession>
<evidence type="ECO:0000313" key="2">
    <source>
        <dbReference type="Proteomes" id="UP001549167"/>
    </source>
</evidence>
<organism evidence="1 2">
    <name type="scientific">Alkalibacillus flavidus</name>
    <dbReference type="NCBI Taxonomy" id="546021"/>
    <lineage>
        <taxon>Bacteria</taxon>
        <taxon>Bacillati</taxon>
        <taxon>Bacillota</taxon>
        <taxon>Bacilli</taxon>
        <taxon>Bacillales</taxon>
        <taxon>Bacillaceae</taxon>
        <taxon>Alkalibacillus</taxon>
    </lineage>
</organism>
<proteinExistence type="predicted"/>
<dbReference type="EMBL" id="JBEPMX010000007">
    <property type="protein sequence ID" value="MET3683481.1"/>
    <property type="molecule type" value="Genomic_DNA"/>
</dbReference>
<sequence>MEEKNYSDEFKEYTEYIVNHSNYSGIPFKRKSDGSIAWVASNVSKMGQRRIEWAKDKAKSLGIDTDSNGWKSKTMYSLHPTKMTVCQVCGRRHSIEYIYLSKNLAKTLNNHFNKHFTIIDDLFHVKKELNNSGYSETEIIEVIWNKLKLDKSPDKLSLVSNEFGVVSKKDITNYDELVKIVESLSRNGFINLTGPGAMSNFPDRLDGYHSYNRCCRTKEDTGRSPENLKTYNKDRRAYENWVDGNIYAANKFMYSKTFNNTSADHIGPISLGFKHDSLLLQKMSRGENSSKRDRISKKDIELLMYLEHKYDISVISWYSKKLWGFIKENYKNIDLELIRVALKKNAHYYLETLHLLKQNGIQDYLYKNLLKPKEKYFNYNYKFNDDGEIIFCENRKESVTYYKEIKRFIDVSFKSLDDYHEKSNRNLKFVIGEEEEAILSSLIRSAKQNDYSTADNYFVNLMEYFQEKIIEDLRSNEK</sequence>
<comment type="caution">
    <text evidence="1">The sequence shown here is derived from an EMBL/GenBank/DDBJ whole genome shotgun (WGS) entry which is preliminary data.</text>
</comment>
<gene>
    <name evidence="1" type="ORF">ABID56_001576</name>
</gene>